<sequence length="73" mass="8069">GFFPASGWKSNAFAEKKRLQLTAGERHYASARLRRNLRPPIAPNRPAILTAERREVGGLRISAPAYPILTLNG</sequence>
<evidence type="ECO:0000313" key="1">
    <source>
        <dbReference type="EMBL" id="KAJ9578971.1"/>
    </source>
</evidence>
<comment type="caution">
    <text evidence="1">The sequence shown here is derived from an EMBL/GenBank/DDBJ whole genome shotgun (WGS) entry which is preliminary data.</text>
</comment>
<name>A0AAD7ZEM9_DIPPU</name>
<feature type="non-terminal residue" evidence="1">
    <location>
        <position position="1"/>
    </location>
</feature>
<feature type="non-terminal residue" evidence="1">
    <location>
        <position position="73"/>
    </location>
</feature>
<keyword evidence="2" id="KW-1185">Reference proteome</keyword>
<dbReference type="EMBL" id="JASPKZ010008809">
    <property type="protein sequence ID" value="KAJ9578971.1"/>
    <property type="molecule type" value="Genomic_DNA"/>
</dbReference>
<dbReference type="AlphaFoldDB" id="A0AAD7ZEM9"/>
<reference evidence="1" key="1">
    <citation type="journal article" date="2023" name="IScience">
        <title>Live-bearing cockroach genome reveals convergent evolutionary mechanisms linked to viviparity in insects and beyond.</title>
        <authorList>
            <person name="Fouks B."/>
            <person name="Harrison M.C."/>
            <person name="Mikhailova A.A."/>
            <person name="Marchal E."/>
            <person name="English S."/>
            <person name="Carruthers M."/>
            <person name="Jennings E.C."/>
            <person name="Chiamaka E.L."/>
            <person name="Frigard R.A."/>
            <person name="Pippel M."/>
            <person name="Attardo G.M."/>
            <person name="Benoit J.B."/>
            <person name="Bornberg-Bauer E."/>
            <person name="Tobe S.S."/>
        </authorList>
    </citation>
    <scope>NUCLEOTIDE SEQUENCE</scope>
    <source>
        <strain evidence="1">Stay&amp;Tobe</strain>
    </source>
</reference>
<dbReference type="Proteomes" id="UP001233999">
    <property type="component" value="Unassembled WGS sequence"/>
</dbReference>
<organism evidence="1 2">
    <name type="scientific">Diploptera punctata</name>
    <name type="common">Pacific beetle cockroach</name>
    <dbReference type="NCBI Taxonomy" id="6984"/>
    <lineage>
        <taxon>Eukaryota</taxon>
        <taxon>Metazoa</taxon>
        <taxon>Ecdysozoa</taxon>
        <taxon>Arthropoda</taxon>
        <taxon>Hexapoda</taxon>
        <taxon>Insecta</taxon>
        <taxon>Pterygota</taxon>
        <taxon>Neoptera</taxon>
        <taxon>Polyneoptera</taxon>
        <taxon>Dictyoptera</taxon>
        <taxon>Blattodea</taxon>
        <taxon>Blaberoidea</taxon>
        <taxon>Blaberidae</taxon>
        <taxon>Diplopterinae</taxon>
        <taxon>Diploptera</taxon>
    </lineage>
</organism>
<evidence type="ECO:0000313" key="2">
    <source>
        <dbReference type="Proteomes" id="UP001233999"/>
    </source>
</evidence>
<reference evidence="1" key="2">
    <citation type="submission" date="2023-05" db="EMBL/GenBank/DDBJ databases">
        <authorList>
            <person name="Fouks B."/>
        </authorList>
    </citation>
    <scope>NUCLEOTIDE SEQUENCE</scope>
    <source>
        <strain evidence="1">Stay&amp;Tobe</strain>
        <tissue evidence="1">Testes</tissue>
    </source>
</reference>
<gene>
    <name evidence="1" type="ORF">L9F63_024922</name>
</gene>
<proteinExistence type="predicted"/>
<accession>A0AAD7ZEM9</accession>
<protein>
    <submittedName>
        <fullName evidence="1">Uncharacterized protein</fullName>
    </submittedName>
</protein>